<reference evidence="2 3" key="1">
    <citation type="submission" date="2018-11" db="EMBL/GenBank/DDBJ databases">
        <title>Whole genome sequence of Streptomyces paromomycinus NBRC 15454(T).</title>
        <authorList>
            <person name="Komaki H."/>
            <person name="Tamura T."/>
        </authorList>
    </citation>
    <scope>NUCLEOTIDE SEQUENCE [LARGE SCALE GENOMIC DNA]</scope>
    <source>
        <strain evidence="2 3">NBRC 15454</strain>
    </source>
</reference>
<dbReference type="Pfam" id="PF00296">
    <property type="entry name" value="Bac_luciferase"/>
    <property type="match status" value="1"/>
</dbReference>
<evidence type="ECO:0000313" key="2">
    <source>
        <dbReference type="EMBL" id="GCD42086.1"/>
    </source>
</evidence>
<dbReference type="Proteomes" id="UP000286746">
    <property type="component" value="Unassembled WGS sequence"/>
</dbReference>
<protein>
    <submittedName>
        <fullName evidence="2">Luciferase</fullName>
    </submittedName>
</protein>
<sequence>MSIGLGLPIGAPVSLLTWARRADAVPFRSIALLDRLAYGNPEPLITLAALAGATSRVRLQTEVLLAPLHRTALLAKQAATLDVLSGSRFTLGIGLGGREDDYAAAGVDQHTRGRRLDGQMSRLRSVWAGEPYGEGVGPVGPAPARPGGPEVLFGGFVPAVVRRVARWGDGFLGAALPPSLMDGLFRDVEKAWDAADRPGRPRLVAQVNVALGPDPVLDEARREARAYYGPFEYTDHVVNGLLTTERGIRDAVTAFRGIGADEVMLYCWATDPDQVDRIADAVL</sequence>
<dbReference type="PANTHER" id="PTHR30011">
    <property type="entry name" value="ALKANESULFONATE MONOOXYGENASE-RELATED"/>
    <property type="match status" value="1"/>
</dbReference>
<dbReference type="GO" id="GO:0016705">
    <property type="term" value="F:oxidoreductase activity, acting on paired donors, with incorporation or reduction of molecular oxygen"/>
    <property type="evidence" value="ECO:0007669"/>
    <property type="project" value="InterPro"/>
</dbReference>
<evidence type="ECO:0000259" key="1">
    <source>
        <dbReference type="Pfam" id="PF00296"/>
    </source>
</evidence>
<gene>
    <name evidence="2" type="ORF">GKJPGBOP_01744</name>
</gene>
<dbReference type="Gene3D" id="3.20.20.30">
    <property type="entry name" value="Luciferase-like domain"/>
    <property type="match status" value="1"/>
</dbReference>
<keyword evidence="3" id="KW-1185">Reference proteome</keyword>
<dbReference type="EMBL" id="BHZD01000001">
    <property type="protein sequence ID" value="GCD42086.1"/>
    <property type="molecule type" value="Genomic_DNA"/>
</dbReference>
<dbReference type="SUPFAM" id="SSF51679">
    <property type="entry name" value="Bacterial luciferase-like"/>
    <property type="match status" value="1"/>
</dbReference>
<dbReference type="InterPro" id="IPR011251">
    <property type="entry name" value="Luciferase-like_dom"/>
</dbReference>
<evidence type="ECO:0000313" key="3">
    <source>
        <dbReference type="Proteomes" id="UP000286746"/>
    </source>
</evidence>
<accession>A0A401VYF3</accession>
<dbReference type="AlphaFoldDB" id="A0A401VYF3"/>
<dbReference type="PANTHER" id="PTHR30011:SF32">
    <property type="entry name" value="CONSERVED PROTEIN"/>
    <property type="match status" value="1"/>
</dbReference>
<feature type="domain" description="Luciferase-like" evidence="1">
    <location>
        <begin position="14"/>
        <end position="249"/>
    </location>
</feature>
<organism evidence="2 3">
    <name type="scientific">Streptomyces paromomycinus</name>
    <name type="common">Streptomyces rimosus subsp. paromomycinus</name>
    <dbReference type="NCBI Taxonomy" id="92743"/>
    <lineage>
        <taxon>Bacteria</taxon>
        <taxon>Bacillati</taxon>
        <taxon>Actinomycetota</taxon>
        <taxon>Actinomycetes</taxon>
        <taxon>Kitasatosporales</taxon>
        <taxon>Streptomycetaceae</taxon>
        <taxon>Streptomyces</taxon>
    </lineage>
</organism>
<comment type="caution">
    <text evidence="2">The sequence shown here is derived from an EMBL/GenBank/DDBJ whole genome shotgun (WGS) entry which is preliminary data.</text>
</comment>
<dbReference type="RefSeq" id="WP_125053418.1">
    <property type="nucleotide sequence ID" value="NZ_BHZD01000001.1"/>
</dbReference>
<proteinExistence type="predicted"/>
<dbReference type="InterPro" id="IPR051260">
    <property type="entry name" value="Diverse_substr_monoxygenases"/>
</dbReference>
<name>A0A401VYF3_STREY</name>
<dbReference type="InterPro" id="IPR036661">
    <property type="entry name" value="Luciferase-like_sf"/>
</dbReference>